<feature type="region of interest" description="Disordered" evidence="2">
    <location>
        <begin position="147"/>
        <end position="172"/>
    </location>
</feature>
<dbReference type="HOGENOM" id="CLU_1552250_0_0_10"/>
<evidence type="ECO:0000256" key="1">
    <source>
        <dbReference type="SAM" id="Coils"/>
    </source>
</evidence>
<keyword evidence="1" id="KW-0175">Coiled coil</keyword>
<gene>
    <name evidence="3" type="ORF">HMPREF1068_03016</name>
</gene>
<dbReference type="PATRIC" id="fig|997884.3.peg.3093"/>
<sequence length="172" mass="19740">MEQEHRSQLEQTSERQANLESIIKRQQSEITHLHKMIEEKNKQIAKLDRLAYPQRYRLSSRAELIRIFVLNYRNPSLHIWTKVGDALFDDTKYDIPYDTAQRHFREELTDEEFVNAVFEPQEQVNEAQVQLLGAAFMLASGGPAQAHVGTGGGGSQSDMPWGEKKKSSGIKR</sequence>
<accession>I8XCY5</accession>
<dbReference type="AlphaFoldDB" id="I8XCY5"/>
<feature type="coiled-coil region" evidence="1">
    <location>
        <begin position="9"/>
        <end position="43"/>
    </location>
</feature>
<proteinExistence type="predicted"/>
<name>I8XCY5_9BACE</name>
<dbReference type="Proteomes" id="UP000003089">
    <property type="component" value="Unassembled WGS sequence"/>
</dbReference>
<organism evidence="3 4">
    <name type="scientific">Bacteroides nordii CL02T12C05</name>
    <dbReference type="NCBI Taxonomy" id="997884"/>
    <lineage>
        <taxon>Bacteria</taxon>
        <taxon>Pseudomonadati</taxon>
        <taxon>Bacteroidota</taxon>
        <taxon>Bacteroidia</taxon>
        <taxon>Bacteroidales</taxon>
        <taxon>Bacteroidaceae</taxon>
        <taxon>Bacteroides</taxon>
    </lineage>
</organism>
<evidence type="ECO:0000256" key="2">
    <source>
        <dbReference type="SAM" id="MobiDB-lite"/>
    </source>
</evidence>
<protein>
    <submittedName>
        <fullName evidence="3">Uncharacterized protein</fullName>
    </submittedName>
</protein>
<dbReference type="EMBL" id="AGXS01000020">
    <property type="protein sequence ID" value="EIY47937.1"/>
    <property type="molecule type" value="Genomic_DNA"/>
</dbReference>
<dbReference type="STRING" id="997884.HMPREF1068_03016"/>
<evidence type="ECO:0000313" key="3">
    <source>
        <dbReference type="EMBL" id="EIY47937.1"/>
    </source>
</evidence>
<reference evidence="3 4" key="1">
    <citation type="submission" date="2012-02" db="EMBL/GenBank/DDBJ databases">
        <title>The Genome Sequence of Bacteroides nordii CL02T12C05.</title>
        <authorList>
            <consortium name="The Broad Institute Genome Sequencing Platform"/>
            <person name="Earl A."/>
            <person name="Ward D."/>
            <person name="Feldgarden M."/>
            <person name="Gevers D."/>
            <person name="Zitomersky N.L."/>
            <person name="Coyne M.J."/>
            <person name="Comstock L.E."/>
            <person name="Young S.K."/>
            <person name="Zeng Q."/>
            <person name="Gargeya S."/>
            <person name="Fitzgerald M."/>
            <person name="Haas B."/>
            <person name="Abouelleil A."/>
            <person name="Alvarado L."/>
            <person name="Arachchi H.M."/>
            <person name="Berlin A."/>
            <person name="Chapman S.B."/>
            <person name="Gearin G."/>
            <person name="Goldberg J."/>
            <person name="Griggs A."/>
            <person name="Gujja S."/>
            <person name="Hansen M."/>
            <person name="Heiman D."/>
            <person name="Howarth C."/>
            <person name="Larimer J."/>
            <person name="Lui A."/>
            <person name="MacDonald P.J.P."/>
            <person name="McCowen C."/>
            <person name="Montmayeur A."/>
            <person name="Murphy C."/>
            <person name="Neiman D."/>
            <person name="Pearson M."/>
            <person name="Priest M."/>
            <person name="Roberts A."/>
            <person name="Saif S."/>
            <person name="Shea T."/>
            <person name="Sisk P."/>
            <person name="Stolte C."/>
            <person name="Sykes S."/>
            <person name="Wortman J."/>
            <person name="Nusbaum C."/>
            <person name="Birren B."/>
        </authorList>
    </citation>
    <scope>NUCLEOTIDE SEQUENCE [LARGE SCALE GENOMIC DNA]</scope>
    <source>
        <strain evidence="3 4">CL02T12C05</strain>
    </source>
</reference>
<evidence type="ECO:0000313" key="4">
    <source>
        <dbReference type="Proteomes" id="UP000003089"/>
    </source>
</evidence>
<dbReference type="eggNOG" id="COG1193">
    <property type="taxonomic scope" value="Bacteria"/>
</dbReference>
<comment type="caution">
    <text evidence="3">The sequence shown here is derived from an EMBL/GenBank/DDBJ whole genome shotgun (WGS) entry which is preliminary data.</text>
</comment>
<keyword evidence="4" id="KW-1185">Reference proteome</keyword>